<evidence type="ECO:0000313" key="12">
    <source>
        <dbReference type="EMBL" id="OBZ82539.1"/>
    </source>
</evidence>
<keyword evidence="5 10" id="KW-0472">Membrane</keyword>
<name>A0A1C7N1P0_9FUNG</name>
<organism evidence="12 13">
    <name type="scientific">Choanephora cucurbitarum</name>
    <dbReference type="NCBI Taxonomy" id="101091"/>
    <lineage>
        <taxon>Eukaryota</taxon>
        <taxon>Fungi</taxon>
        <taxon>Fungi incertae sedis</taxon>
        <taxon>Mucoromycota</taxon>
        <taxon>Mucoromycotina</taxon>
        <taxon>Mucoromycetes</taxon>
        <taxon>Mucorales</taxon>
        <taxon>Mucorineae</taxon>
        <taxon>Choanephoraceae</taxon>
        <taxon>Choanephoroideae</taxon>
        <taxon>Choanephora</taxon>
    </lineage>
</organism>
<dbReference type="EMBL" id="LUGH01000845">
    <property type="protein sequence ID" value="OBZ82539.1"/>
    <property type="molecule type" value="Genomic_DNA"/>
</dbReference>
<dbReference type="GO" id="GO:0016020">
    <property type="term" value="C:membrane"/>
    <property type="evidence" value="ECO:0007669"/>
    <property type="project" value="UniProtKB-SubCell"/>
</dbReference>
<dbReference type="InParanoid" id="A0A1C7N1P0"/>
<keyword evidence="8 10" id="KW-0012">Acyltransferase</keyword>
<keyword evidence="13" id="KW-1185">Reference proteome</keyword>
<evidence type="ECO:0000259" key="11">
    <source>
        <dbReference type="Pfam" id="PF01529"/>
    </source>
</evidence>
<comment type="similarity">
    <text evidence="10">Belongs to the DHHC palmitoyltransferase family.</text>
</comment>
<feature type="transmembrane region" description="Helical" evidence="10">
    <location>
        <begin position="53"/>
        <end position="74"/>
    </location>
</feature>
<feature type="transmembrane region" description="Helical" evidence="10">
    <location>
        <begin position="160"/>
        <end position="183"/>
    </location>
</feature>
<feature type="transmembrane region" description="Helical" evidence="10">
    <location>
        <begin position="12"/>
        <end position="33"/>
    </location>
</feature>
<dbReference type="EC" id="2.3.1.225" evidence="10"/>
<dbReference type="AlphaFoldDB" id="A0A1C7N1P0"/>
<evidence type="ECO:0000256" key="6">
    <source>
        <dbReference type="ARBA" id="ARBA00023139"/>
    </source>
</evidence>
<evidence type="ECO:0000256" key="9">
    <source>
        <dbReference type="ARBA" id="ARBA00048048"/>
    </source>
</evidence>
<comment type="caution">
    <text evidence="12">The sequence shown here is derived from an EMBL/GenBank/DDBJ whole genome shotgun (WGS) entry which is preliminary data.</text>
</comment>
<protein>
    <recommendedName>
        <fullName evidence="10">Palmitoyltransferase</fullName>
        <ecNumber evidence="10">2.3.1.225</ecNumber>
    </recommendedName>
</protein>
<feature type="transmembrane region" description="Helical" evidence="10">
    <location>
        <begin position="203"/>
        <end position="228"/>
    </location>
</feature>
<dbReference type="Pfam" id="PF01529">
    <property type="entry name" value="DHHC"/>
    <property type="match status" value="1"/>
</dbReference>
<sequence>MAKIVDKAMWGIGPVFIAIAVLLLDMCVFAFYLIVFPYNHSSAWTEGSLPSQIYTFLNLLFTLYVVYCIHFHYYMAIKTSPGTMEEYRKADDPSTSEDASMRTMLLEMEEHAQFPNTCKKCHLPKPERAHHCSVCNTCILRFDHHCPWIHNCVGHFNHRYFVLFMTYVVFAAGYYVISAYRPFMISLDFSELDWPYYYPRPLFAFSFILAICMGLAIGALCGWHYFLIFTAQTTVEFYNNYYDKTVCKSQGEIFVNMYNFGLADNFKRFFNIGEQHAWYTIFLPIPIPPRGSGRVFEKCQEFYMLPESRQRAHVVYQQESQELEDMKDA</sequence>
<dbReference type="STRING" id="101091.A0A1C7N1P0"/>
<keyword evidence="4 10" id="KW-1133">Transmembrane helix</keyword>
<dbReference type="InterPro" id="IPR001594">
    <property type="entry name" value="Palmitoyltrfase_DHHC"/>
</dbReference>
<dbReference type="GO" id="GO:0019706">
    <property type="term" value="F:protein-cysteine S-palmitoyltransferase activity"/>
    <property type="evidence" value="ECO:0007669"/>
    <property type="project" value="UniProtKB-EC"/>
</dbReference>
<evidence type="ECO:0000313" key="13">
    <source>
        <dbReference type="Proteomes" id="UP000093000"/>
    </source>
</evidence>
<evidence type="ECO:0000256" key="7">
    <source>
        <dbReference type="ARBA" id="ARBA00023288"/>
    </source>
</evidence>
<accession>A0A1C7N1P0</accession>
<keyword evidence="7" id="KW-0449">Lipoprotein</keyword>
<comment type="catalytic activity">
    <reaction evidence="9 10">
        <text>L-cysteinyl-[protein] + hexadecanoyl-CoA = S-hexadecanoyl-L-cysteinyl-[protein] + CoA</text>
        <dbReference type="Rhea" id="RHEA:36683"/>
        <dbReference type="Rhea" id="RHEA-COMP:10131"/>
        <dbReference type="Rhea" id="RHEA-COMP:11032"/>
        <dbReference type="ChEBI" id="CHEBI:29950"/>
        <dbReference type="ChEBI" id="CHEBI:57287"/>
        <dbReference type="ChEBI" id="CHEBI:57379"/>
        <dbReference type="ChEBI" id="CHEBI:74151"/>
        <dbReference type="EC" id="2.3.1.225"/>
    </reaction>
</comment>
<keyword evidence="6" id="KW-0564">Palmitate</keyword>
<dbReference type="Proteomes" id="UP000093000">
    <property type="component" value="Unassembled WGS sequence"/>
</dbReference>
<comment type="domain">
    <text evidence="10">The DHHC domain is required for palmitoyltransferase activity.</text>
</comment>
<keyword evidence="3 10" id="KW-0812">Transmembrane</keyword>
<dbReference type="OrthoDB" id="9909019at2759"/>
<evidence type="ECO:0000256" key="3">
    <source>
        <dbReference type="ARBA" id="ARBA00022692"/>
    </source>
</evidence>
<evidence type="ECO:0000256" key="1">
    <source>
        <dbReference type="ARBA" id="ARBA00004141"/>
    </source>
</evidence>
<evidence type="ECO:0000256" key="5">
    <source>
        <dbReference type="ARBA" id="ARBA00023136"/>
    </source>
</evidence>
<gene>
    <name evidence="12" type="primary">Zdhhc16</name>
    <name evidence="12" type="ORF">A0J61_09411</name>
</gene>
<evidence type="ECO:0000256" key="8">
    <source>
        <dbReference type="ARBA" id="ARBA00023315"/>
    </source>
</evidence>
<feature type="domain" description="Palmitoyltransferase DHHC" evidence="11">
    <location>
        <begin position="114"/>
        <end position="240"/>
    </location>
</feature>
<keyword evidence="2 10" id="KW-0808">Transferase</keyword>
<proteinExistence type="inferred from homology"/>
<reference evidence="12 13" key="1">
    <citation type="submission" date="2016-03" db="EMBL/GenBank/DDBJ databases">
        <title>Choanephora cucurbitarum.</title>
        <authorList>
            <person name="Min B."/>
            <person name="Park H."/>
            <person name="Park J.-H."/>
            <person name="Shin H.-D."/>
            <person name="Choi I.-G."/>
        </authorList>
    </citation>
    <scope>NUCLEOTIDE SEQUENCE [LARGE SCALE GENOMIC DNA]</scope>
    <source>
        <strain evidence="12 13">KUS-F28377</strain>
    </source>
</reference>
<dbReference type="PROSITE" id="PS50216">
    <property type="entry name" value="DHHC"/>
    <property type="match status" value="1"/>
</dbReference>
<evidence type="ECO:0000256" key="2">
    <source>
        <dbReference type="ARBA" id="ARBA00022679"/>
    </source>
</evidence>
<evidence type="ECO:0000256" key="10">
    <source>
        <dbReference type="RuleBase" id="RU079119"/>
    </source>
</evidence>
<dbReference type="InterPro" id="IPR039859">
    <property type="entry name" value="PFA4/ZDH16/20/ERF2-like"/>
</dbReference>
<evidence type="ECO:0000256" key="4">
    <source>
        <dbReference type="ARBA" id="ARBA00022989"/>
    </source>
</evidence>
<dbReference type="PANTHER" id="PTHR12246">
    <property type="entry name" value="PALMITOYLTRANSFERASE ZDHHC16"/>
    <property type="match status" value="1"/>
</dbReference>
<comment type="subcellular location">
    <subcellularLocation>
        <location evidence="1">Membrane</location>
        <topology evidence="1">Multi-pass membrane protein</topology>
    </subcellularLocation>
</comment>